<evidence type="ECO:0000256" key="9">
    <source>
        <dbReference type="ARBA" id="ARBA00022840"/>
    </source>
</evidence>
<name>K3WW01_GLOUD</name>
<sequence length="563" mass="62076">MSASNSFSVPGAAVTNGGSAAAILAGDGVDIAAKSKQVIDGLKKLYSAKLKPLEKKYNYDDFHSPLLSDADFDAKPQVLMIGQYSVGKTSFIEYLLGRSFPGQRIGPEPTTDRFVAVMHGEEERTIPGNAVAVSPDLPYGGLSMFGTAFLNKFEAAQVPCKVLENITVVDTPGILSGEKQRIARGYDFVQVARWFAERSDMILLLFDAHKLDISDEFQRVIEVLKGHDDKIRCILNKADQIDQQRLMRVYGALMWSMGKVMKTPEVMRVFIGSFWDQPPLHADNAALFEAEEHDLMSELRNLPQNAAVRKINEFVKRARSVKVHAYVIGHLKEKMPAMIGKEKKQRDLIENMGETFREVQRKYHLPPGDFPNLDEFCKKCADRKFHKFANLNVKAIQEIDELLSKDIPKLMASLPKRYDKDAAVLDDMVGLNPFAGPGGTMDADWEVAPKKPEYDAIFKTLRIDASGRATGANCLTPLKASGCAQDTLKAIWDLADVDKDGCLDADEFAVAMYLCDKAKEGEVLPVELPSSMMPPSKARIAHAAAAAISPQNDVLVSVTGSSM</sequence>
<dbReference type="AlphaFoldDB" id="K3WW01"/>
<reference evidence="14" key="3">
    <citation type="submission" date="2015-02" db="UniProtKB">
        <authorList>
            <consortium name="EnsemblProtists"/>
        </authorList>
    </citation>
    <scope>IDENTIFICATION</scope>
    <source>
        <strain evidence="14">DAOM BR144</strain>
    </source>
</reference>
<dbReference type="eggNOG" id="KOG1954">
    <property type="taxonomic scope" value="Eukaryota"/>
</dbReference>
<dbReference type="OMA" id="LMIGQYS"/>
<dbReference type="PROSITE" id="PS50031">
    <property type="entry name" value="EH"/>
    <property type="match status" value="1"/>
</dbReference>
<dbReference type="EMBL" id="GL376632">
    <property type="status" value="NOT_ANNOTATED_CDS"/>
    <property type="molecule type" value="Genomic_DNA"/>
</dbReference>
<dbReference type="FunFam" id="3.40.50.300:FF:000147">
    <property type="entry name" value="EH domain-containing protein 1"/>
    <property type="match status" value="1"/>
</dbReference>
<reference evidence="15" key="1">
    <citation type="journal article" date="2010" name="Genome Biol.">
        <title>Genome sequence of the necrotrophic plant pathogen Pythium ultimum reveals original pathogenicity mechanisms and effector repertoire.</title>
        <authorList>
            <person name="Levesque C.A."/>
            <person name="Brouwer H."/>
            <person name="Cano L."/>
            <person name="Hamilton J.P."/>
            <person name="Holt C."/>
            <person name="Huitema E."/>
            <person name="Raffaele S."/>
            <person name="Robideau G.P."/>
            <person name="Thines M."/>
            <person name="Win J."/>
            <person name="Zerillo M.M."/>
            <person name="Beakes G.W."/>
            <person name="Boore J.L."/>
            <person name="Busam D."/>
            <person name="Dumas B."/>
            <person name="Ferriera S."/>
            <person name="Fuerstenberg S.I."/>
            <person name="Gachon C.M."/>
            <person name="Gaulin E."/>
            <person name="Govers F."/>
            <person name="Grenville-Briggs L."/>
            <person name="Horner N."/>
            <person name="Hostetler J."/>
            <person name="Jiang R.H."/>
            <person name="Johnson J."/>
            <person name="Krajaejun T."/>
            <person name="Lin H."/>
            <person name="Meijer H.J."/>
            <person name="Moore B."/>
            <person name="Morris P."/>
            <person name="Phuntmart V."/>
            <person name="Puiu D."/>
            <person name="Shetty J."/>
            <person name="Stajich J.E."/>
            <person name="Tripathy S."/>
            <person name="Wawra S."/>
            <person name="van West P."/>
            <person name="Whitty B.R."/>
            <person name="Coutinho P.M."/>
            <person name="Henrissat B."/>
            <person name="Martin F."/>
            <person name="Thomas P.D."/>
            <person name="Tyler B.M."/>
            <person name="De Vries R.P."/>
            <person name="Kamoun S."/>
            <person name="Yandell M."/>
            <person name="Tisserat N."/>
            <person name="Buell C.R."/>
        </authorList>
    </citation>
    <scope>NUCLEOTIDE SEQUENCE</scope>
    <source>
        <strain evidence="15">DAOM:BR144</strain>
    </source>
</reference>
<evidence type="ECO:0000313" key="15">
    <source>
        <dbReference type="Proteomes" id="UP000019132"/>
    </source>
</evidence>
<dbReference type="InterPro" id="IPR018247">
    <property type="entry name" value="EF_Hand_1_Ca_BS"/>
</dbReference>
<dbReference type="CDD" id="cd00052">
    <property type="entry name" value="EH"/>
    <property type="match status" value="1"/>
</dbReference>
<keyword evidence="6" id="KW-0547">Nucleotide-binding</keyword>
<evidence type="ECO:0000256" key="1">
    <source>
        <dbReference type="ARBA" id="ARBA00004125"/>
    </source>
</evidence>
<dbReference type="SUPFAM" id="SSF52540">
    <property type="entry name" value="P-loop containing nucleoside triphosphate hydrolases"/>
    <property type="match status" value="1"/>
</dbReference>
<dbReference type="Gene3D" id="1.10.238.10">
    <property type="entry name" value="EF-hand"/>
    <property type="match status" value="1"/>
</dbReference>
<keyword evidence="10" id="KW-0472">Membrane</keyword>
<keyword evidence="3" id="KW-1003">Cell membrane</keyword>
<dbReference type="GO" id="GO:0016197">
    <property type="term" value="P:endosomal transport"/>
    <property type="evidence" value="ECO:0007669"/>
    <property type="project" value="TreeGrafter"/>
</dbReference>
<dbReference type="GO" id="GO:0006897">
    <property type="term" value="P:endocytosis"/>
    <property type="evidence" value="ECO:0007669"/>
    <property type="project" value="TreeGrafter"/>
</dbReference>
<evidence type="ECO:0000256" key="10">
    <source>
        <dbReference type="ARBA" id="ARBA00023136"/>
    </source>
</evidence>
<dbReference type="Pfam" id="PF01926">
    <property type="entry name" value="MMR_HSR1"/>
    <property type="match status" value="1"/>
</dbReference>
<keyword evidence="15" id="KW-1185">Reference proteome</keyword>
<dbReference type="InterPro" id="IPR011992">
    <property type="entry name" value="EF-hand-dom_pair"/>
</dbReference>
<dbReference type="InterPro" id="IPR040990">
    <property type="entry name" value="DUF5600"/>
</dbReference>
<keyword evidence="8" id="KW-0106">Calcium</keyword>
<protein>
    <submittedName>
        <fullName evidence="14">Uncharacterized protein</fullName>
    </submittedName>
</protein>
<dbReference type="Pfam" id="PF12763">
    <property type="entry name" value="EH"/>
    <property type="match status" value="1"/>
</dbReference>
<dbReference type="GO" id="GO:0005525">
    <property type="term" value="F:GTP binding"/>
    <property type="evidence" value="ECO:0007669"/>
    <property type="project" value="InterPro"/>
</dbReference>
<keyword evidence="7" id="KW-0967">Endosome</keyword>
<proteinExistence type="predicted"/>
<dbReference type="GO" id="GO:0005509">
    <property type="term" value="F:calcium ion binding"/>
    <property type="evidence" value="ECO:0007669"/>
    <property type="project" value="InterPro"/>
</dbReference>
<evidence type="ECO:0000256" key="8">
    <source>
        <dbReference type="ARBA" id="ARBA00022837"/>
    </source>
</evidence>
<dbReference type="SMART" id="SM00027">
    <property type="entry name" value="EH"/>
    <property type="match status" value="1"/>
</dbReference>
<dbReference type="PROSITE" id="PS51718">
    <property type="entry name" value="G_DYNAMIN_2"/>
    <property type="match status" value="1"/>
</dbReference>
<feature type="domain" description="Dynamin-type G" evidence="13">
    <location>
        <begin position="72"/>
        <end position="309"/>
    </location>
</feature>
<dbReference type="GO" id="GO:0005524">
    <property type="term" value="F:ATP binding"/>
    <property type="evidence" value="ECO:0007669"/>
    <property type="project" value="UniProtKB-KW"/>
</dbReference>
<dbReference type="GO" id="GO:0010008">
    <property type="term" value="C:endosome membrane"/>
    <property type="evidence" value="ECO:0007669"/>
    <property type="project" value="UniProtKB-SubCell"/>
</dbReference>
<dbReference type="Pfam" id="PF18150">
    <property type="entry name" value="DUF5600"/>
    <property type="match status" value="1"/>
</dbReference>
<organism evidence="14 15">
    <name type="scientific">Globisporangium ultimum (strain ATCC 200006 / CBS 805.95 / DAOM BR144)</name>
    <name type="common">Pythium ultimum</name>
    <dbReference type="NCBI Taxonomy" id="431595"/>
    <lineage>
        <taxon>Eukaryota</taxon>
        <taxon>Sar</taxon>
        <taxon>Stramenopiles</taxon>
        <taxon>Oomycota</taxon>
        <taxon>Peronosporomycetes</taxon>
        <taxon>Pythiales</taxon>
        <taxon>Pythiaceae</taxon>
        <taxon>Globisporangium</taxon>
    </lineage>
</organism>
<dbReference type="PANTHER" id="PTHR11216:SF31">
    <property type="entry name" value="AT21416P"/>
    <property type="match status" value="1"/>
</dbReference>
<dbReference type="VEuPathDB" id="FungiDB:PYU1_G009131"/>
<dbReference type="InterPro" id="IPR006073">
    <property type="entry name" value="GTP-bd"/>
</dbReference>
<dbReference type="PANTHER" id="PTHR11216">
    <property type="entry name" value="EH DOMAIN"/>
    <property type="match status" value="1"/>
</dbReference>
<dbReference type="InterPro" id="IPR031692">
    <property type="entry name" value="EHD_N"/>
</dbReference>
<dbReference type="CDD" id="cd09913">
    <property type="entry name" value="EHD"/>
    <property type="match status" value="1"/>
</dbReference>
<dbReference type="Gene3D" id="3.40.50.300">
    <property type="entry name" value="P-loop containing nucleotide triphosphate hydrolases"/>
    <property type="match status" value="1"/>
</dbReference>
<evidence type="ECO:0000256" key="2">
    <source>
        <dbReference type="ARBA" id="ARBA00004413"/>
    </source>
</evidence>
<feature type="domain" description="EF-hand" evidence="12">
    <location>
        <begin position="483"/>
        <end position="518"/>
    </location>
</feature>
<dbReference type="InterPro" id="IPR000261">
    <property type="entry name" value="EH_dom"/>
</dbReference>
<feature type="domain" description="EH" evidence="11">
    <location>
        <begin position="450"/>
        <end position="539"/>
    </location>
</feature>
<dbReference type="SUPFAM" id="SSF47473">
    <property type="entry name" value="EF-hand"/>
    <property type="match status" value="1"/>
</dbReference>
<dbReference type="InterPro" id="IPR027417">
    <property type="entry name" value="P-loop_NTPase"/>
</dbReference>
<dbReference type="InParanoid" id="K3WW01"/>
<reference evidence="15" key="2">
    <citation type="submission" date="2010-04" db="EMBL/GenBank/DDBJ databases">
        <authorList>
            <person name="Buell R."/>
            <person name="Hamilton J."/>
            <person name="Hostetler J."/>
        </authorList>
    </citation>
    <scope>NUCLEOTIDE SEQUENCE [LARGE SCALE GENOMIC DNA]</scope>
    <source>
        <strain evidence="15">DAOM:BR144</strain>
    </source>
</reference>
<dbReference type="Gene3D" id="1.10.268.20">
    <property type="match status" value="1"/>
</dbReference>
<dbReference type="HOGENOM" id="CLU_017595_1_1_1"/>
<dbReference type="InterPro" id="IPR002048">
    <property type="entry name" value="EF_hand_dom"/>
</dbReference>
<evidence type="ECO:0000256" key="6">
    <source>
        <dbReference type="ARBA" id="ARBA00022741"/>
    </source>
</evidence>
<evidence type="ECO:0000256" key="4">
    <source>
        <dbReference type="ARBA" id="ARBA00022553"/>
    </source>
</evidence>
<keyword evidence="4" id="KW-0597">Phosphoprotein</keyword>
<dbReference type="PROSITE" id="PS50222">
    <property type="entry name" value="EF_HAND_2"/>
    <property type="match status" value="1"/>
</dbReference>
<evidence type="ECO:0000259" key="11">
    <source>
        <dbReference type="PROSITE" id="PS50031"/>
    </source>
</evidence>
<comment type="subcellular location">
    <subcellularLocation>
        <location evidence="2">Cell membrane</location>
        <topology evidence="2">Peripheral membrane protein</topology>
        <orientation evidence="2">Cytoplasmic side</orientation>
    </subcellularLocation>
    <subcellularLocation>
        <location evidence="1">Endosome membrane</location>
        <topology evidence="1">Peripheral membrane protein</topology>
        <orientation evidence="1">Cytoplasmic side</orientation>
    </subcellularLocation>
</comment>
<dbReference type="InterPro" id="IPR030381">
    <property type="entry name" value="G_DYNAMIN_dom"/>
</dbReference>
<dbReference type="PROSITE" id="PS00018">
    <property type="entry name" value="EF_HAND_1"/>
    <property type="match status" value="1"/>
</dbReference>
<keyword evidence="5" id="KW-0479">Metal-binding</keyword>
<keyword evidence="9" id="KW-0067">ATP-binding</keyword>
<evidence type="ECO:0000259" key="13">
    <source>
        <dbReference type="PROSITE" id="PS51718"/>
    </source>
</evidence>
<evidence type="ECO:0000313" key="14">
    <source>
        <dbReference type="EnsemblProtists" id="PYU1_T009149"/>
    </source>
</evidence>
<dbReference type="EnsemblProtists" id="PYU1_T009149">
    <property type="protein sequence ID" value="PYU1_T009149"/>
    <property type="gene ID" value="PYU1_G009131"/>
</dbReference>
<dbReference type="STRING" id="431595.K3WW01"/>
<evidence type="ECO:0000256" key="3">
    <source>
        <dbReference type="ARBA" id="ARBA00022475"/>
    </source>
</evidence>
<evidence type="ECO:0000256" key="7">
    <source>
        <dbReference type="ARBA" id="ARBA00022753"/>
    </source>
</evidence>
<evidence type="ECO:0000256" key="5">
    <source>
        <dbReference type="ARBA" id="ARBA00022723"/>
    </source>
</evidence>
<dbReference type="Pfam" id="PF16880">
    <property type="entry name" value="EHD_N"/>
    <property type="match status" value="1"/>
</dbReference>
<evidence type="ECO:0000259" key="12">
    <source>
        <dbReference type="PROSITE" id="PS50222"/>
    </source>
</evidence>
<accession>K3WW01</accession>
<dbReference type="SMART" id="SM00054">
    <property type="entry name" value="EFh"/>
    <property type="match status" value="1"/>
</dbReference>
<dbReference type="GO" id="GO:0005886">
    <property type="term" value="C:plasma membrane"/>
    <property type="evidence" value="ECO:0007669"/>
    <property type="project" value="UniProtKB-SubCell"/>
</dbReference>
<dbReference type="Proteomes" id="UP000019132">
    <property type="component" value="Unassembled WGS sequence"/>
</dbReference>
<dbReference type="FunCoup" id="K3WW01">
    <property type="interactions" value="66"/>
</dbReference>